<keyword evidence="3" id="KW-1185">Reference proteome</keyword>
<evidence type="ECO:0000256" key="1">
    <source>
        <dbReference type="SAM" id="MobiDB-lite"/>
    </source>
</evidence>
<reference evidence="2 3" key="1">
    <citation type="submission" date="2024-01" db="EMBL/GenBank/DDBJ databases">
        <title>The genomes of 5 underutilized Papilionoideae crops provide insights into root nodulation and disease resistanc.</title>
        <authorList>
            <person name="Jiang F."/>
        </authorList>
    </citation>
    <scope>NUCLEOTIDE SEQUENCE [LARGE SCALE GENOMIC DNA]</scope>
    <source>
        <strain evidence="2">DUOXIRENSHENG_FW03</strain>
        <tissue evidence="2">Leaves</tissue>
    </source>
</reference>
<name>A0AAN9SWC0_PSOTE</name>
<dbReference type="Proteomes" id="UP001386955">
    <property type="component" value="Unassembled WGS sequence"/>
</dbReference>
<dbReference type="EMBL" id="JAYMYS010000002">
    <property type="protein sequence ID" value="KAK7407486.1"/>
    <property type="molecule type" value="Genomic_DNA"/>
</dbReference>
<evidence type="ECO:0000313" key="2">
    <source>
        <dbReference type="EMBL" id="KAK7407486.1"/>
    </source>
</evidence>
<feature type="region of interest" description="Disordered" evidence="1">
    <location>
        <begin position="1"/>
        <end position="21"/>
    </location>
</feature>
<evidence type="ECO:0000313" key="3">
    <source>
        <dbReference type="Proteomes" id="UP001386955"/>
    </source>
</evidence>
<dbReference type="AlphaFoldDB" id="A0AAN9SWC0"/>
<sequence>MQLNDVVASNDKDMLHTSENSRSSENRLSGICVRGNIYGENDLDYYGIVEDILKLSYLGYQNKVTILSCKVRTKLFMTETLNNEDDLSNEQGTKDYFQDDGSTGIHNVLIDDEEIQLFDANAPMEYIN</sequence>
<organism evidence="2 3">
    <name type="scientific">Psophocarpus tetragonolobus</name>
    <name type="common">Winged bean</name>
    <name type="synonym">Dolichos tetragonolobus</name>
    <dbReference type="NCBI Taxonomy" id="3891"/>
    <lineage>
        <taxon>Eukaryota</taxon>
        <taxon>Viridiplantae</taxon>
        <taxon>Streptophyta</taxon>
        <taxon>Embryophyta</taxon>
        <taxon>Tracheophyta</taxon>
        <taxon>Spermatophyta</taxon>
        <taxon>Magnoliopsida</taxon>
        <taxon>eudicotyledons</taxon>
        <taxon>Gunneridae</taxon>
        <taxon>Pentapetalae</taxon>
        <taxon>rosids</taxon>
        <taxon>fabids</taxon>
        <taxon>Fabales</taxon>
        <taxon>Fabaceae</taxon>
        <taxon>Papilionoideae</taxon>
        <taxon>50 kb inversion clade</taxon>
        <taxon>NPAAA clade</taxon>
        <taxon>indigoferoid/millettioid clade</taxon>
        <taxon>Phaseoleae</taxon>
        <taxon>Psophocarpus</taxon>
    </lineage>
</organism>
<gene>
    <name evidence="2" type="ORF">VNO78_09438</name>
</gene>
<comment type="caution">
    <text evidence="2">The sequence shown here is derived from an EMBL/GenBank/DDBJ whole genome shotgun (WGS) entry which is preliminary data.</text>
</comment>
<protein>
    <submittedName>
        <fullName evidence="2">Uncharacterized protein</fullName>
    </submittedName>
</protein>
<accession>A0AAN9SWC0</accession>
<proteinExistence type="predicted"/>